<dbReference type="Proteomes" id="UP001319080">
    <property type="component" value="Unassembled WGS sequence"/>
</dbReference>
<dbReference type="PANTHER" id="PTHR30572:SF18">
    <property type="entry name" value="ABC-TYPE MACROLIDE FAMILY EXPORT SYSTEM PERMEASE COMPONENT 2"/>
    <property type="match status" value="1"/>
</dbReference>
<comment type="subcellular location">
    <subcellularLocation>
        <location evidence="1">Cell membrane</location>
        <topology evidence="1">Multi-pass membrane protein</topology>
    </subcellularLocation>
</comment>
<keyword evidence="2" id="KW-1003">Cell membrane</keyword>
<proteinExistence type="predicted"/>
<keyword evidence="10" id="KW-1185">Reference proteome</keyword>
<dbReference type="GO" id="GO:0022857">
    <property type="term" value="F:transmembrane transporter activity"/>
    <property type="evidence" value="ECO:0007669"/>
    <property type="project" value="TreeGrafter"/>
</dbReference>
<feature type="transmembrane region" description="Helical" evidence="6">
    <location>
        <begin position="343"/>
        <end position="367"/>
    </location>
</feature>
<dbReference type="PANTHER" id="PTHR30572">
    <property type="entry name" value="MEMBRANE COMPONENT OF TRANSPORTER-RELATED"/>
    <property type="match status" value="1"/>
</dbReference>
<feature type="transmembrane region" description="Helical" evidence="6">
    <location>
        <begin position="686"/>
        <end position="710"/>
    </location>
</feature>
<evidence type="ECO:0000256" key="2">
    <source>
        <dbReference type="ARBA" id="ARBA00022475"/>
    </source>
</evidence>
<evidence type="ECO:0000259" key="7">
    <source>
        <dbReference type="Pfam" id="PF02687"/>
    </source>
</evidence>
<dbReference type="PROSITE" id="PS51257">
    <property type="entry name" value="PROKAR_LIPOPROTEIN"/>
    <property type="match status" value="1"/>
</dbReference>
<feature type="transmembrane region" description="Helical" evidence="6">
    <location>
        <begin position="293"/>
        <end position="314"/>
    </location>
</feature>
<gene>
    <name evidence="9" type="ORF">KK062_23490</name>
</gene>
<dbReference type="InterPro" id="IPR025857">
    <property type="entry name" value="MacB_PCD"/>
</dbReference>
<name>A0AAP2E395_9BACT</name>
<feature type="transmembrane region" description="Helical" evidence="6">
    <location>
        <begin position="435"/>
        <end position="455"/>
    </location>
</feature>
<keyword evidence="4 6" id="KW-1133">Transmembrane helix</keyword>
<sequence>MIHHFLKMFLRASLKNASYSLISILGLVIGLAACALISLYVWNERSYDDFHSKKEQIFRVRHDRFTNGELNRQWAAGPMGIGPDLKNNFPEVNRFVRLNRGVNEHKVLTNGDVLFKEGRIFYASEDFFKLFSFPLLKGADSLVLRDPFTMVVSESFAKKYFGEQDVVGKILKCDGKQEYVITGVFKDVPENTHLKFDALFSFESLLKILGPKETEELMTNWGWEGNYTYVELNSSTSAAALQAKLPAFVEKKMGNTLREWNEWMEFTLQPLSSIHLYSIAPDELEAGGDGKSINFLGVIAAFILIMAWINYVNLATARSMERAKEVGIRKVLGSGRSQLIKQFLFESFIIKLIALCITAVLVVLLLPSFSDMVDRTIDLAVFGMTRVWVLIIFIFVLGVIGSGLYPALVMSGFMPVSVLKGRFQNSLKGIYLRKGLVTVQFVSCIVLIIGAFAVYSQIQFMRKSSSGVDMEQIVVINGPTATDSTYSSRLKTLCQSLLQYSDVKDVTVSTDVPGHHIRNSNGNARLVGQDVKEGNMYQAIMTDENFIRTYGLSLMEGRNFSGNLKDQWRTAIVNETAMKLLGITDPEKIIGQSMYLWGDTPEIIGVIKDYHQESLKQAIKPLVLVYDTEVTDFYSIKIKSSSSLKEIIGAAKVKYGEAFPGNPFEYFFLDEHYSTQYQSDQRFGKVIGLFTLLAVIVACLGLLGLSSYLVSQRTKEIGIRKVLGATVAQIIVLVSREFILTILLSNSIAWPIAYFLLKDWLNGFAYRIDIGLLSFLIPGVCILLIAILTVAAQSIRAANTDPVENLRTE</sequence>
<comment type="caution">
    <text evidence="9">The sequence shown here is derived from an EMBL/GenBank/DDBJ whole genome shotgun (WGS) entry which is preliminary data.</text>
</comment>
<dbReference type="EMBL" id="JAHESE010000030">
    <property type="protein sequence ID" value="MBT1711228.1"/>
    <property type="molecule type" value="Genomic_DNA"/>
</dbReference>
<keyword evidence="5 6" id="KW-0472">Membrane</keyword>
<dbReference type="AlphaFoldDB" id="A0AAP2E395"/>
<feature type="domain" description="MacB-like periplasmic core" evidence="8">
    <location>
        <begin position="20"/>
        <end position="246"/>
    </location>
</feature>
<feature type="transmembrane region" description="Helical" evidence="6">
    <location>
        <begin position="387"/>
        <end position="414"/>
    </location>
</feature>
<keyword evidence="3 6" id="KW-0812">Transmembrane</keyword>
<dbReference type="InterPro" id="IPR050250">
    <property type="entry name" value="Macrolide_Exporter_MacB"/>
</dbReference>
<evidence type="ECO:0000313" key="9">
    <source>
        <dbReference type="EMBL" id="MBT1711228.1"/>
    </source>
</evidence>
<organism evidence="9 10">
    <name type="scientific">Dawidia cretensis</name>
    <dbReference type="NCBI Taxonomy" id="2782350"/>
    <lineage>
        <taxon>Bacteria</taxon>
        <taxon>Pseudomonadati</taxon>
        <taxon>Bacteroidota</taxon>
        <taxon>Cytophagia</taxon>
        <taxon>Cytophagales</taxon>
        <taxon>Chryseotaleaceae</taxon>
        <taxon>Dawidia</taxon>
    </lineage>
</organism>
<protein>
    <submittedName>
        <fullName evidence="9">ABC transporter permease</fullName>
    </submittedName>
</protein>
<evidence type="ECO:0000256" key="5">
    <source>
        <dbReference type="ARBA" id="ARBA00023136"/>
    </source>
</evidence>
<evidence type="ECO:0000256" key="4">
    <source>
        <dbReference type="ARBA" id="ARBA00022989"/>
    </source>
</evidence>
<dbReference type="Pfam" id="PF02687">
    <property type="entry name" value="FtsX"/>
    <property type="match status" value="2"/>
</dbReference>
<evidence type="ECO:0000256" key="6">
    <source>
        <dbReference type="SAM" id="Phobius"/>
    </source>
</evidence>
<dbReference type="GO" id="GO:0005886">
    <property type="term" value="C:plasma membrane"/>
    <property type="evidence" value="ECO:0007669"/>
    <property type="project" value="UniProtKB-SubCell"/>
</dbReference>
<feature type="transmembrane region" description="Helical" evidence="6">
    <location>
        <begin position="764"/>
        <end position="788"/>
    </location>
</feature>
<dbReference type="InterPro" id="IPR003838">
    <property type="entry name" value="ABC3_permease_C"/>
</dbReference>
<evidence type="ECO:0000256" key="1">
    <source>
        <dbReference type="ARBA" id="ARBA00004651"/>
    </source>
</evidence>
<feature type="transmembrane region" description="Helical" evidence="6">
    <location>
        <begin position="21"/>
        <end position="42"/>
    </location>
</feature>
<feature type="domain" description="ABC3 transporter permease C-terminal" evidence="7">
    <location>
        <begin position="689"/>
        <end position="802"/>
    </location>
</feature>
<dbReference type="RefSeq" id="WP_254086803.1">
    <property type="nucleotide sequence ID" value="NZ_JAHESE010000030.1"/>
</dbReference>
<dbReference type="Pfam" id="PF12704">
    <property type="entry name" value="MacB_PCD"/>
    <property type="match status" value="1"/>
</dbReference>
<evidence type="ECO:0000313" key="10">
    <source>
        <dbReference type="Proteomes" id="UP001319080"/>
    </source>
</evidence>
<evidence type="ECO:0000259" key="8">
    <source>
        <dbReference type="Pfam" id="PF12704"/>
    </source>
</evidence>
<accession>A0AAP2E395</accession>
<evidence type="ECO:0000256" key="3">
    <source>
        <dbReference type="ARBA" id="ARBA00022692"/>
    </source>
</evidence>
<reference evidence="9 10" key="1">
    <citation type="submission" date="2021-05" db="EMBL/GenBank/DDBJ databases">
        <title>A Polyphasic approach of four new species of the genus Ohtaekwangia: Ohtaekwangia histidinii sp. nov., Ohtaekwangia cretensis sp. nov., Ohtaekwangia indiensis sp. nov., Ohtaekwangia reichenbachii sp. nov. from diverse environment.</title>
        <authorList>
            <person name="Octaviana S."/>
        </authorList>
    </citation>
    <scope>NUCLEOTIDE SEQUENCE [LARGE SCALE GENOMIC DNA]</scope>
    <source>
        <strain evidence="9 10">PWU5</strain>
    </source>
</reference>
<feature type="domain" description="ABC3 transporter permease C-terminal" evidence="7">
    <location>
        <begin position="298"/>
        <end position="406"/>
    </location>
</feature>